<evidence type="ECO:0000256" key="5">
    <source>
        <dbReference type="SAM" id="Phobius"/>
    </source>
</evidence>
<evidence type="ECO:0000256" key="2">
    <source>
        <dbReference type="ARBA" id="ARBA00022692"/>
    </source>
</evidence>
<dbReference type="Proteomes" id="UP001628179">
    <property type="component" value="Unassembled WGS sequence"/>
</dbReference>
<evidence type="ECO:0000256" key="1">
    <source>
        <dbReference type="ARBA" id="ARBA00004651"/>
    </source>
</evidence>
<keyword evidence="4 5" id="KW-0472">Membrane</keyword>
<dbReference type="Gene3D" id="1.20.58.340">
    <property type="entry name" value="Magnesium transport protein CorA, transmembrane region"/>
    <property type="match status" value="1"/>
</dbReference>
<name>A0ABQ0FYL5_9PEZI</name>
<feature type="transmembrane region" description="Helical" evidence="5">
    <location>
        <begin position="314"/>
        <end position="339"/>
    </location>
</feature>
<keyword evidence="7" id="KW-1185">Reference proteome</keyword>
<evidence type="ECO:0000256" key="3">
    <source>
        <dbReference type="ARBA" id="ARBA00022989"/>
    </source>
</evidence>
<dbReference type="GeneID" id="98171549"/>
<feature type="transmembrane region" description="Helical" evidence="5">
    <location>
        <begin position="351"/>
        <end position="372"/>
    </location>
</feature>
<dbReference type="PANTHER" id="PTHR46494">
    <property type="entry name" value="CORA FAMILY METAL ION TRANSPORTER (EUROFUNG)"/>
    <property type="match status" value="1"/>
</dbReference>
<evidence type="ECO:0000313" key="7">
    <source>
        <dbReference type="Proteomes" id="UP001628179"/>
    </source>
</evidence>
<protein>
    <submittedName>
        <fullName evidence="6">Uncharacterized protein</fullName>
    </submittedName>
</protein>
<dbReference type="PANTHER" id="PTHR46494:SF1">
    <property type="entry name" value="CORA FAMILY METAL ION TRANSPORTER (EUROFUNG)"/>
    <property type="match status" value="1"/>
</dbReference>
<accession>A0ABQ0FYL5</accession>
<dbReference type="InterPro" id="IPR045863">
    <property type="entry name" value="CorA_TM1_TM2"/>
</dbReference>
<proteinExistence type="predicted"/>
<reference evidence="6 7" key="1">
    <citation type="submission" date="2024-09" db="EMBL/GenBank/DDBJ databases">
        <title>Itraconazole resistance in Madurella fahalii resulting from another homologue of gene encoding cytochrome P450 14-alpha sterol demethylase (CYP51).</title>
        <authorList>
            <person name="Yoshioka I."/>
            <person name="Fahal A.H."/>
            <person name="Kaneko S."/>
            <person name="Yaguchi T."/>
        </authorList>
    </citation>
    <scope>NUCLEOTIDE SEQUENCE [LARGE SCALE GENOMIC DNA]</scope>
    <source>
        <strain evidence="6 7">IFM 68171</strain>
    </source>
</reference>
<dbReference type="SUPFAM" id="SSF144083">
    <property type="entry name" value="Magnesium transport protein CorA, transmembrane region"/>
    <property type="match status" value="1"/>
</dbReference>
<comment type="subcellular location">
    <subcellularLocation>
        <location evidence="1">Cell membrane</location>
        <topology evidence="1">Multi-pass membrane protein</topology>
    </subcellularLocation>
</comment>
<dbReference type="EMBL" id="BAAFSV010000001">
    <property type="protein sequence ID" value="GAB1310594.1"/>
    <property type="molecule type" value="Genomic_DNA"/>
</dbReference>
<keyword evidence="3 5" id="KW-1133">Transmembrane helix</keyword>
<sequence>MDTSPQVTILQPSANSREWSIKRDVFPLINIAELPKRCYVFLDVIDYPPVDGRRERLLAHFNVPEFVANRTCFELNGYFGNKTSYKDDEEKKYVTSCTTWFRWLVKMVQKVTYDPHEDGLEYTTGKKDYKWFEMTVFTRWDSPGSCQVLCVDTPPDFPMELQKLLHKQPKPVNFQDPFGMHTSLVDQMIVYSDISVWRVRDPVRQLEKSRPRANAVFNMMHEMSRHAIHLSEVLEAASDTLKEMQRCRAAIHERLREDLGETYKEQAKDYAQFQLSLLSCLKLRSDSNQERLHNERNLAFNNIARQDNTVMKSIALLTMIFLPATFISALFSTTFFTYGENGDWEVSGKMWIYWAITLPATIVIVVIWRIWIAESDEIMGFLEMCRKWVKVRWKEKARREKKTDP</sequence>
<keyword evidence="2 5" id="KW-0812">Transmembrane</keyword>
<comment type="caution">
    <text evidence="6">The sequence shown here is derived from an EMBL/GenBank/DDBJ whole genome shotgun (WGS) entry which is preliminary data.</text>
</comment>
<evidence type="ECO:0000256" key="4">
    <source>
        <dbReference type="ARBA" id="ARBA00023136"/>
    </source>
</evidence>
<organism evidence="6 7">
    <name type="scientific">Madurella fahalii</name>
    <dbReference type="NCBI Taxonomy" id="1157608"/>
    <lineage>
        <taxon>Eukaryota</taxon>
        <taxon>Fungi</taxon>
        <taxon>Dikarya</taxon>
        <taxon>Ascomycota</taxon>
        <taxon>Pezizomycotina</taxon>
        <taxon>Sordariomycetes</taxon>
        <taxon>Sordariomycetidae</taxon>
        <taxon>Sordariales</taxon>
        <taxon>Sordariales incertae sedis</taxon>
        <taxon>Madurella</taxon>
    </lineage>
</organism>
<dbReference type="InterPro" id="IPR002523">
    <property type="entry name" value="MgTranspt_CorA/ZnTranspt_ZntB"/>
</dbReference>
<dbReference type="Pfam" id="PF01544">
    <property type="entry name" value="CorA"/>
    <property type="match status" value="1"/>
</dbReference>
<evidence type="ECO:0000313" key="6">
    <source>
        <dbReference type="EMBL" id="GAB1310594.1"/>
    </source>
</evidence>
<gene>
    <name evidence="6" type="ORF">MFIFM68171_00804</name>
</gene>
<dbReference type="RefSeq" id="XP_070912327.1">
    <property type="nucleotide sequence ID" value="XM_071056226.1"/>
</dbReference>